<evidence type="ECO:0000313" key="1">
    <source>
        <dbReference type="EMBL" id="MCB6182939.1"/>
    </source>
</evidence>
<dbReference type="Pfam" id="PF04134">
    <property type="entry name" value="DCC1-like"/>
    <property type="match status" value="1"/>
</dbReference>
<accession>A0ABS8D409</accession>
<comment type="caution">
    <text evidence="1">The sequence shown here is derived from an EMBL/GenBank/DDBJ whole genome shotgun (WGS) entry which is preliminary data.</text>
</comment>
<dbReference type="EMBL" id="JAJBZT010000002">
    <property type="protein sequence ID" value="MCB6182939.1"/>
    <property type="molecule type" value="Genomic_DNA"/>
</dbReference>
<dbReference type="Gene3D" id="3.40.30.10">
    <property type="entry name" value="Glutaredoxin"/>
    <property type="match status" value="1"/>
</dbReference>
<reference evidence="1" key="1">
    <citation type="submission" date="2021-10" db="EMBL/GenBank/DDBJ databases">
        <title>The complete genome sequence of Leeia sp. TBRC 13508.</title>
        <authorList>
            <person name="Charoenyingcharoen P."/>
            <person name="Yukphan P."/>
        </authorList>
    </citation>
    <scope>NUCLEOTIDE SEQUENCE</scope>
    <source>
        <strain evidence="1">TBRC 13508</strain>
    </source>
</reference>
<dbReference type="Proteomes" id="UP001165395">
    <property type="component" value="Unassembled WGS sequence"/>
</dbReference>
<sequence length="146" mass="16835">MRTPQLTLYYDSNCPLCDLEIQRLSKWDKQQCLAYIDIMAPDFKNDLPGVSFADLDAAIHSRTADGKVLVGIDTFILAYTLVGKRWLVSPLTVQWLRPFWLAAYRWFAKNRNPLSRLLGYRQVPVCDGNVCEKKTIWGWSTRGNPH</sequence>
<proteinExistence type="predicted"/>
<dbReference type="InterPro" id="IPR044691">
    <property type="entry name" value="DCC1_Trx"/>
</dbReference>
<protein>
    <submittedName>
        <fullName evidence="1">DUF393 domain-containing protein</fullName>
    </submittedName>
</protein>
<dbReference type="RefSeq" id="WP_227179182.1">
    <property type="nucleotide sequence ID" value="NZ_JAJBZT010000002.1"/>
</dbReference>
<keyword evidence="2" id="KW-1185">Reference proteome</keyword>
<evidence type="ECO:0000313" key="2">
    <source>
        <dbReference type="Proteomes" id="UP001165395"/>
    </source>
</evidence>
<dbReference type="InterPro" id="IPR007263">
    <property type="entry name" value="DCC1-like"/>
</dbReference>
<gene>
    <name evidence="1" type="ORF">LIN78_05180</name>
</gene>
<name>A0ABS8D409_9NEIS</name>
<dbReference type="PANTHER" id="PTHR34290">
    <property type="entry name" value="SI:CH73-390P7.2"/>
    <property type="match status" value="1"/>
</dbReference>
<organism evidence="1 2">
    <name type="scientific">Leeia speluncae</name>
    <dbReference type="NCBI Taxonomy" id="2884804"/>
    <lineage>
        <taxon>Bacteria</taxon>
        <taxon>Pseudomonadati</taxon>
        <taxon>Pseudomonadota</taxon>
        <taxon>Betaproteobacteria</taxon>
        <taxon>Neisseriales</taxon>
        <taxon>Leeiaceae</taxon>
        <taxon>Leeia</taxon>
    </lineage>
</organism>
<dbReference type="PANTHER" id="PTHR34290:SF2">
    <property type="entry name" value="OS04G0668800 PROTEIN"/>
    <property type="match status" value="1"/>
</dbReference>